<evidence type="ECO:0000256" key="3">
    <source>
        <dbReference type="ARBA" id="ARBA00022989"/>
    </source>
</evidence>
<dbReference type="GO" id="GO:0005840">
    <property type="term" value="C:ribosome"/>
    <property type="evidence" value="ECO:0007669"/>
    <property type="project" value="UniProtKB-KW"/>
</dbReference>
<feature type="region of interest" description="Disordered" evidence="6">
    <location>
        <begin position="304"/>
        <end position="326"/>
    </location>
</feature>
<dbReference type="OMA" id="YIRICVW"/>
<feature type="transmembrane region" description="Helical" evidence="7">
    <location>
        <begin position="26"/>
        <end position="48"/>
    </location>
</feature>
<feature type="transmembrane region" description="Helical" evidence="7">
    <location>
        <begin position="263"/>
        <end position="282"/>
    </location>
</feature>
<dbReference type="InterPro" id="IPR052337">
    <property type="entry name" value="SAT4-like"/>
</dbReference>
<evidence type="ECO:0000256" key="7">
    <source>
        <dbReference type="SAM" id="Phobius"/>
    </source>
</evidence>
<comment type="subcellular location">
    <subcellularLocation>
        <location evidence="1">Membrane</location>
        <topology evidence="1">Multi-pass membrane protein</topology>
    </subcellularLocation>
</comment>
<evidence type="ECO:0000313" key="10">
    <source>
        <dbReference type="Proteomes" id="UP000054516"/>
    </source>
</evidence>
<protein>
    <submittedName>
        <fullName evidence="9">Putative ribosomal protein L36e</fullName>
    </submittedName>
</protein>
<keyword evidence="2 7" id="KW-0812">Transmembrane</keyword>
<gene>
    <name evidence="9" type="ORF">SAMD00023353_4800630</name>
</gene>
<reference evidence="9" key="1">
    <citation type="submission" date="2016-03" db="EMBL/GenBank/DDBJ databases">
        <title>Draft genome sequence of Rosellinia necatrix.</title>
        <authorList>
            <person name="Kanematsu S."/>
        </authorList>
    </citation>
    <scope>NUCLEOTIDE SEQUENCE [LARGE SCALE GENOMIC DNA]</scope>
    <source>
        <strain evidence="9">W97</strain>
    </source>
</reference>
<comment type="similarity">
    <text evidence="5">Belongs to the SAT4 family.</text>
</comment>
<keyword evidence="10" id="KW-1185">Reference proteome</keyword>
<feature type="domain" description="Rhodopsin" evidence="8">
    <location>
        <begin position="45"/>
        <end position="285"/>
    </location>
</feature>
<dbReference type="EMBL" id="DF977493">
    <property type="protein sequence ID" value="GAP90624.1"/>
    <property type="molecule type" value="Genomic_DNA"/>
</dbReference>
<dbReference type="Proteomes" id="UP000054516">
    <property type="component" value="Unassembled WGS sequence"/>
</dbReference>
<feature type="transmembrane region" description="Helical" evidence="7">
    <location>
        <begin position="103"/>
        <end position="127"/>
    </location>
</feature>
<keyword evidence="9" id="KW-0687">Ribonucleoprotein</keyword>
<evidence type="ECO:0000256" key="1">
    <source>
        <dbReference type="ARBA" id="ARBA00004141"/>
    </source>
</evidence>
<dbReference type="OrthoDB" id="2496787at2759"/>
<keyword evidence="9" id="KW-0689">Ribosomal protein</keyword>
<keyword evidence="3 7" id="KW-1133">Transmembrane helix</keyword>
<feature type="transmembrane region" description="Helical" evidence="7">
    <location>
        <begin position="60"/>
        <end position="83"/>
    </location>
</feature>
<sequence>MDPNGPVLPPPDGVESNLDNPPNGNALVIGLTSFFLSIALVFIILRIYAKTIYLKNKPDLSDYVILPGIFTYVAGCIFCYRVALTSGFFVHGWDFRLKDQSWFYYNLFLGTQMYLASMIFVKSAILLEWARIFGPGSRSAFRLTCYILAVLNAIYYTINISLEVTSCRPRAFYWDKTIPGGKCVYNGPALSLTSALINLLFDLAILLLPQGVIWRLNMSRRKRVGVSAVFVVGLGACTSAILRIVFGVAYVTNNDYTYLLSPQSILCIAEVTAGILVFAAPATPRPVVYLVKQAGSSVDRLLRSTRGGTSGVDSSTERSGGELYMRKKPKNNLYDGEMETDGLQLTKLSTSGDSNGVAMREV</sequence>
<dbReference type="Pfam" id="PF20684">
    <property type="entry name" value="Fung_rhodopsin"/>
    <property type="match status" value="1"/>
</dbReference>
<name>A0A1W2TQB1_ROSNE</name>
<proteinExistence type="inferred from homology"/>
<feature type="transmembrane region" description="Helical" evidence="7">
    <location>
        <begin position="139"/>
        <end position="158"/>
    </location>
</feature>
<dbReference type="AlphaFoldDB" id="A0A1W2TQB1"/>
<evidence type="ECO:0000259" key="8">
    <source>
        <dbReference type="Pfam" id="PF20684"/>
    </source>
</evidence>
<dbReference type="GO" id="GO:0016020">
    <property type="term" value="C:membrane"/>
    <property type="evidence" value="ECO:0007669"/>
    <property type="project" value="UniProtKB-SubCell"/>
</dbReference>
<organism evidence="9">
    <name type="scientific">Rosellinia necatrix</name>
    <name type="common">White root-rot fungus</name>
    <dbReference type="NCBI Taxonomy" id="77044"/>
    <lineage>
        <taxon>Eukaryota</taxon>
        <taxon>Fungi</taxon>
        <taxon>Dikarya</taxon>
        <taxon>Ascomycota</taxon>
        <taxon>Pezizomycotina</taxon>
        <taxon>Sordariomycetes</taxon>
        <taxon>Xylariomycetidae</taxon>
        <taxon>Xylariales</taxon>
        <taxon>Xylariaceae</taxon>
        <taxon>Rosellinia</taxon>
    </lineage>
</organism>
<evidence type="ECO:0000313" key="9">
    <source>
        <dbReference type="EMBL" id="GAP90624.1"/>
    </source>
</evidence>
<feature type="transmembrane region" description="Helical" evidence="7">
    <location>
        <begin position="228"/>
        <end position="251"/>
    </location>
</feature>
<evidence type="ECO:0000256" key="4">
    <source>
        <dbReference type="ARBA" id="ARBA00023136"/>
    </source>
</evidence>
<dbReference type="PANTHER" id="PTHR33048:SF47">
    <property type="entry name" value="INTEGRAL MEMBRANE PROTEIN-RELATED"/>
    <property type="match status" value="1"/>
</dbReference>
<evidence type="ECO:0000256" key="6">
    <source>
        <dbReference type="SAM" id="MobiDB-lite"/>
    </source>
</evidence>
<dbReference type="InterPro" id="IPR049326">
    <property type="entry name" value="Rhodopsin_dom_fungi"/>
</dbReference>
<accession>A0A1W2TQB1</accession>
<dbReference type="PANTHER" id="PTHR33048">
    <property type="entry name" value="PTH11-LIKE INTEGRAL MEMBRANE PROTEIN (AFU_ORTHOLOGUE AFUA_5G11245)"/>
    <property type="match status" value="1"/>
</dbReference>
<feature type="transmembrane region" description="Helical" evidence="7">
    <location>
        <begin position="195"/>
        <end position="216"/>
    </location>
</feature>
<keyword evidence="4 7" id="KW-0472">Membrane</keyword>
<evidence type="ECO:0000256" key="2">
    <source>
        <dbReference type="ARBA" id="ARBA00022692"/>
    </source>
</evidence>
<evidence type="ECO:0000256" key="5">
    <source>
        <dbReference type="ARBA" id="ARBA00038359"/>
    </source>
</evidence>